<sequence>MRELFDLSEKYGFKAPLVSISKEFDFKQFMRLCNSLNVSPTSATVASDIFIAAQGFDELTVSLDYLSKEINRKVSNIRHHLTLLEKDALVESEFITTDPVKKRRGKLFKLVVPRGATLSDLTTIAEENSYPQVSSNTVETINIERYDDKTRFIELQIVRYLVKAMRTNRKDKANNIAIKIKHENKLKPISITARAEEGRLIYLPDMSYYAGAITWLITHITNKISEKSAIGETFTLPLEPLISIAKDVPLTEASAGGYINNAIQSLQRISATTFDMRDFYDAKHDSIKDIELFYKLFRLEAVVTYQDGKKVEKKAAVIQFPRSTVQNIIAAIENNVAINDMLLIDSDVFATKNEIEILFGLWAREHLITGRQTQQIYSWNELRESVAPSSSLNEFKRKFSNMILANSDPSYNAKISPAVENKIAKKIGTSFLSEQRKGELIIEYGRATVQGYLINIGFSEDHGYSVIAFRRDMSALHILSKIENKSY</sequence>
<evidence type="ECO:0000313" key="1">
    <source>
        <dbReference type="EMBL" id="NDV92038.1"/>
    </source>
</evidence>
<proteinExistence type="predicted"/>
<protein>
    <submittedName>
        <fullName evidence="1">Uncharacterized protein</fullName>
    </submittedName>
</protein>
<name>A0A7X5LMG1_9ALTE</name>
<gene>
    <name evidence="1" type="ORF">GTH32_12725</name>
</gene>
<dbReference type="RefSeq" id="WP_039235165.1">
    <property type="nucleotide sequence ID" value="NZ_JAAAWN010000016.1"/>
</dbReference>
<comment type="caution">
    <text evidence="1">The sequence shown here is derived from an EMBL/GenBank/DDBJ whole genome shotgun (WGS) entry which is preliminary data.</text>
</comment>
<keyword evidence="2" id="KW-1185">Reference proteome</keyword>
<dbReference type="EMBL" id="JAAAWN010000016">
    <property type="protein sequence ID" value="NDV92038.1"/>
    <property type="molecule type" value="Genomic_DNA"/>
</dbReference>
<dbReference type="Proteomes" id="UP000470213">
    <property type="component" value="Unassembled WGS sequence"/>
</dbReference>
<organism evidence="1 2">
    <name type="scientific">Alteromonas profundi</name>
    <dbReference type="NCBI Taxonomy" id="2696062"/>
    <lineage>
        <taxon>Bacteria</taxon>
        <taxon>Pseudomonadati</taxon>
        <taxon>Pseudomonadota</taxon>
        <taxon>Gammaproteobacteria</taxon>
        <taxon>Alteromonadales</taxon>
        <taxon>Alteromonadaceae</taxon>
        <taxon>Alteromonas/Salinimonas group</taxon>
        <taxon>Alteromonas</taxon>
    </lineage>
</organism>
<dbReference type="AlphaFoldDB" id="A0A7X5LMG1"/>
<evidence type="ECO:0000313" key="2">
    <source>
        <dbReference type="Proteomes" id="UP000470213"/>
    </source>
</evidence>
<accession>A0A7X5LMG1</accession>
<reference evidence="1 2" key="1">
    <citation type="submission" date="2020-01" db="EMBL/GenBank/DDBJ databases">
        <authorList>
            <person name="Chen J."/>
            <person name="Zhu S."/>
            <person name="Yang J."/>
        </authorList>
    </citation>
    <scope>NUCLEOTIDE SEQUENCE [LARGE SCALE GENOMIC DNA]</scope>
    <source>
        <strain evidence="1 2">345S023</strain>
    </source>
</reference>